<evidence type="ECO:0000259" key="1">
    <source>
        <dbReference type="Pfam" id="PF01336"/>
    </source>
</evidence>
<dbReference type="EMBL" id="CP019606">
    <property type="protein sequence ID" value="AQP46993.1"/>
    <property type="molecule type" value="Genomic_DNA"/>
</dbReference>
<evidence type="ECO:0000313" key="2">
    <source>
        <dbReference type="EMBL" id="AQP46993.1"/>
    </source>
</evidence>
<dbReference type="KEGG" id="tes:BW730_05140"/>
<accession>A0A1Q2CLK5</accession>
<sequence length="117" mass="12881">MSDGSLGSRLRRFFASHEELEAAELREQSVDCGAETLASAKPRSRVTLRGTITSLTSDAKNGWLEAEVTDGTGTVRLVWMGRDHIQCLIPGRHVRIVGRLASEDGKPVIYNPDFELL</sequence>
<proteinExistence type="predicted"/>
<feature type="domain" description="OB" evidence="1">
    <location>
        <begin position="46"/>
        <end position="117"/>
    </location>
</feature>
<reference evidence="3" key="1">
    <citation type="submission" date="2017-02" db="EMBL/GenBank/DDBJ databases">
        <title>Tessaracoccus aquaemaris sp. nov., isolated from the intestine of a Korean rockfish, Sebastes schlegelii, in a marine aquaculture pond.</title>
        <authorList>
            <person name="Tak E.J."/>
            <person name="Bae J.-W."/>
        </authorList>
    </citation>
    <scope>NUCLEOTIDE SEQUENCE [LARGE SCALE GENOMIC DNA]</scope>
    <source>
        <strain evidence="3">NSG39</strain>
    </source>
</reference>
<dbReference type="Proteomes" id="UP000188145">
    <property type="component" value="Chromosome"/>
</dbReference>
<gene>
    <name evidence="2" type="ORF">BW730_05140</name>
</gene>
<dbReference type="CDD" id="cd04488">
    <property type="entry name" value="RecG_wedge_OBF"/>
    <property type="match status" value="1"/>
</dbReference>
<evidence type="ECO:0000313" key="3">
    <source>
        <dbReference type="Proteomes" id="UP000188145"/>
    </source>
</evidence>
<dbReference type="InterPro" id="IPR004365">
    <property type="entry name" value="NA-bd_OB_tRNA"/>
</dbReference>
<dbReference type="AlphaFoldDB" id="A0A1Q2CLK5"/>
<keyword evidence="3" id="KW-1185">Reference proteome</keyword>
<dbReference type="GO" id="GO:0003676">
    <property type="term" value="F:nucleic acid binding"/>
    <property type="evidence" value="ECO:0007669"/>
    <property type="project" value="InterPro"/>
</dbReference>
<dbReference type="InterPro" id="IPR012340">
    <property type="entry name" value="NA-bd_OB-fold"/>
</dbReference>
<dbReference type="STRING" id="1332264.BW730_05140"/>
<organism evidence="2 3">
    <name type="scientific">Tessaracoccus aquimaris</name>
    <dbReference type="NCBI Taxonomy" id="1332264"/>
    <lineage>
        <taxon>Bacteria</taxon>
        <taxon>Bacillati</taxon>
        <taxon>Actinomycetota</taxon>
        <taxon>Actinomycetes</taxon>
        <taxon>Propionibacteriales</taxon>
        <taxon>Propionibacteriaceae</taxon>
        <taxon>Tessaracoccus</taxon>
    </lineage>
</organism>
<protein>
    <recommendedName>
        <fullName evidence="1">OB domain-containing protein</fullName>
    </recommendedName>
</protein>
<dbReference type="Gene3D" id="2.40.50.140">
    <property type="entry name" value="Nucleic acid-binding proteins"/>
    <property type="match status" value="1"/>
</dbReference>
<dbReference type="RefSeq" id="WP_077685312.1">
    <property type="nucleotide sequence ID" value="NZ_CP019606.1"/>
</dbReference>
<name>A0A1Q2CLK5_9ACTN</name>
<dbReference type="OrthoDB" id="3268233at2"/>
<dbReference type="Pfam" id="PF01336">
    <property type="entry name" value="tRNA_anti-codon"/>
    <property type="match status" value="1"/>
</dbReference>